<proteinExistence type="predicted"/>
<name>A0A317NI51_9NOCA</name>
<feature type="domain" description="DUF5648" evidence="2">
    <location>
        <begin position="44"/>
        <end position="139"/>
    </location>
</feature>
<sequence>MAAVPVLVAVLGTGLGASGTVAVAAPAPVTDDYAAIQEFKTSNEAGWFYTLSQPEADSAVHQHGFTATEPIGSMHTKAGPGTVAVHRLRLAVGGPSYMLSVSANEIGNPKFVDEGVVGHVDSVPQPGQTRLLRFSKDNKWRVLSDHPVNIAGMFQAGYSLDGPIGWYRS</sequence>
<reference evidence="3 4" key="1">
    <citation type="submission" date="2018-05" db="EMBL/GenBank/DDBJ databases">
        <title>Genomic Encyclopedia of Type Strains, Phase IV (KMG-IV): sequencing the most valuable type-strain genomes for metagenomic binning, comparative biology and taxonomic classification.</title>
        <authorList>
            <person name="Goeker M."/>
        </authorList>
    </citation>
    <scope>NUCLEOTIDE SEQUENCE [LARGE SCALE GENOMIC DNA]</scope>
    <source>
        <strain evidence="3 4">DSM 44717</strain>
    </source>
</reference>
<dbReference type="Proteomes" id="UP000246410">
    <property type="component" value="Unassembled WGS sequence"/>
</dbReference>
<feature type="chain" id="PRO_5016303579" description="DUF5648 domain-containing protein" evidence="1">
    <location>
        <begin position="25"/>
        <end position="169"/>
    </location>
</feature>
<dbReference type="AlphaFoldDB" id="A0A317NI51"/>
<evidence type="ECO:0000313" key="3">
    <source>
        <dbReference type="EMBL" id="PWV74517.1"/>
    </source>
</evidence>
<dbReference type="InterPro" id="IPR043708">
    <property type="entry name" value="DUF5648"/>
</dbReference>
<accession>A0A317NI51</accession>
<keyword evidence="4" id="KW-1185">Reference proteome</keyword>
<evidence type="ECO:0000256" key="1">
    <source>
        <dbReference type="SAM" id="SignalP"/>
    </source>
</evidence>
<comment type="caution">
    <text evidence="3">The sequence shown here is derived from an EMBL/GenBank/DDBJ whole genome shotgun (WGS) entry which is preliminary data.</text>
</comment>
<gene>
    <name evidence="3" type="ORF">DFR69_106328</name>
</gene>
<keyword evidence="1" id="KW-0732">Signal</keyword>
<evidence type="ECO:0000313" key="4">
    <source>
        <dbReference type="Proteomes" id="UP000246410"/>
    </source>
</evidence>
<evidence type="ECO:0000259" key="2">
    <source>
        <dbReference type="Pfam" id="PF18885"/>
    </source>
</evidence>
<feature type="signal peptide" evidence="1">
    <location>
        <begin position="1"/>
        <end position="24"/>
    </location>
</feature>
<dbReference type="Pfam" id="PF18885">
    <property type="entry name" value="DUF5648"/>
    <property type="match status" value="1"/>
</dbReference>
<organism evidence="3 4">
    <name type="scientific">Nocardia neocaledoniensis</name>
    <dbReference type="NCBI Taxonomy" id="236511"/>
    <lineage>
        <taxon>Bacteria</taxon>
        <taxon>Bacillati</taxon>
        <taxon>Actinomycetota</taxon>
        <taxon>Actinomycetes</taxon>
        <taxon>Mycobacteriales</taxon>
        <taxon>Nocardiaceae</taxon>
        <taxon>Nocardia</taxon>
    </lineage>
</organism>
<dbReference type="EMBL" id="QGTL01000006">
    <property type="protein sequence ID" value="PWV74517.1"/>
    <property type="molecule type" value="Genomic_DNA"/>
</dbReference>
<protein>
    <recommendedName>
        <fullName evidence="2">DUF5648 domain-containing protein</fullName>
    </recommendedName>
</protein>